<dbReference type="InterPro" id="IPR004294">
    <property type="entry name" value="Carotenoid_Oase"/>
</dbReference>
<dbReference type="GO" id="GO:0010436">
    <property type="term" value="F:carotenoid dioxygenase activity"/>
    <property type="evidence" value="ECO:0007669"/>
    <property type="project" value="TreeGrafter"/>
</dbReference>
<gene>
    <name evidence="7" type="ORF">BDA99DRAFT_299683</name>
</gene>
<reference evidence="7" key="2">
    <citation type="submission" date="2023-02" db="EMBL/GenBank/DDBJ databases">
        <authorList>
            <consortium name="DOE Joint Genome Institute"/>
            <person name="Mondo S.J."/>
            <person name="Chang Y."/>
            <person name="Wang Y."/>
            <person name="Ahrendt S."/>
            <person name="Andreopoulos W."/>
            <person name="Barry K."/>
            <person name="Beard J."/>
            <person name="Benny G.L."/>
            <person name="Blankenship S."/>
            <person name="Bonito G."/>
            <person name="Cuomo C."/>
            <person name="Desiro A."/>
            <person name="Gervers K.A."/>
            <person name="Hundley H."/>
            <person name="Kuo A."/>
            <person name="LaButti K."/>
            <person name="Lang B.F."/>
            <person name="Lipzen A."/>
            <person name="O'Donnell K."/>
            <person name="Pangilinan J."/>
            <person name="Reynolds N."/>
            <person name="Sandor L."/>
            <person name="Smith M.W."/>
            <person name="Tsang A."/>
            <person name="Grigoriev I.V."/>
            <person name="Stajich J.E."/>
            <person name="Spatafora J.W."/>
        </authorList>
    </citation>
    <scope>NUCLEOTIDE SEQUENCE</scope>
    <source>
        <strain evidence="7">RSA 2281</strain>
    </source>
</reference>
<evidence type="ECO:0000313" key="8">
    <source>
        <dbReference type="Proteomes" id="UP001209540"/>
    </source>
</evidence>
<organism evidence="7 8">
    <name type="scientific">Phascolomyces articulosus</name>
    <dbReference type="NCBI Taxonomy" id="60185"/>
    <lineage>
        <taxon>Eukaryota</taxon>
        <taxon>Fungi</taxon>
        <taxon>Fungi incertae sedis</taxon>
        <taxon>Mucoromycota</taxon>
        <taxon>Mucoromycotina</taxon>
        <taxon>Mucoromycetes</taxon>
        <taxon>Mucorales</taxon>
        <taxon>Lichtheimiaceae</taxon>
        <taxon>Phascolomyces</taxon>
    </lineage>
</organism>
<comment type="similarity">
    <text evidence="1">Belongs to the carotenoid oxygenase family.</text>
</comment>
<feature type="compositionally biased region" description="Basic and acidic residues" evidence="6">
    <location>
        <begin position="1"/>
        <end position="20"/>
    </location>
</feature>
<feature type="compositionally biased region" description="Basic and acidic residues" evidence="6">
    <location>
        <begin position="29"/>
        <end position="55"/>
    </location>
</feature>
<dbReference type="PANTHER" id="PTHR10543:SF24">
    <property type="entry name" value="CAROTENOID ISOMEROOXYGENASE"/>
    <property type="match status" value="1"/>
</dbReference>
<proteinExistence type="inferred from homology"/>
<feature type="binding site" evidence="5">
    <location>
        <position position="516"/>
    </location>
    <ligand>
        <name>Fe cation</name>
        <dbReference type="ChEBI" id="CHEBI:24875"/>
        <note>catalytic</note>
    </ligand>
</feature>
<dbReference type="GO" id="GO:0016121">
    <property type="term" value="P:carotene catabolic process"/>
    <property type="evidence" value="ECO:0007669"/>
    <property type="project" value="TreeGrafter"/>
</dbReference>
<evidence type="ECO:0000256" key="4">
    <source>
        <dbReference type="ARBA" id="ARBA00023004"/>
    </source>
</evidence>
<name>A0AAD5K696_9FUNG</name>
<dbReference type="EMBL" id="JAIXMP010000006">
    <property type="protein sequence ID" value="KAI9271579.1"/>
    <property type="molecule type" value="Genomic_DNA"/>
</dbReference>
<comment type="caution">
    <text evidence="7">The sequence shown here is derived from an EMBL/GenBank/DDBJ whole genome shotgun (WGS) entry which is preliminary data.</text>
</comment>
<evidence type="ECO:0000313" key="7">
    <source>
        <dbReference type="EMBL" id="KAI9271579.1"/>
    </source>
</evidence>
<feature type="compositionally biased region" description="Low complexity" evidence="6">
    <location>
        <begin position="56"/>
        <end position="65"/>
    </location>
</feature>
<accession>A0AAD5K696</accession>
<feature type="compositionally biased region" description="Pro residues" evidence="6">
    <location>
        <begin position="161"/>
        <end position="173"/>
    </location>
</feature>
<keyword evidence="8" id="KW-1185">Reference proteome</keyword>
<feature type="compositionally biased region" description="Basic and acidic residues" evidence="6">
    <location>
        <begin position="85"/>
        <end position="96"/>
    </location>
</feature>
<reference evidence="7" key="1">
    <citation type="journal article" date="2022" name="IScience">
        <title>Evolution of zygomycete secretomes and the origins of terrestrial fungal ecologies.</title>
        <authorList>
            <person name="Chang Y."/>
            <person name="Wang Y."/>
            <person name="Mondo S."/>
            <person name="Ahrendt S."/>
            <person name="Andreopoulos W."/>
            <person name="Barry K."/>
            <person name="Beard J."/>
            <person name="Benny G.L."/>
            <person name="Blankenship S."/>
            <person name="Bonito G."/>
            <person name="Cuomo C."/>
            <person name="Desiro A."/>
            <person name="Gervers K.A."/>
            <person name="Hundley H."/>
            <person name="Kuo A."/>
            <person name="LaButti K."/>
            <person name="Lang B.F."/>
            <person name="Lipzen A."/>
            <person name="O'Donnell K."/>
            <person name="Pangilinan J."/>
            <person name="Reynolds N."/>
            <person name="Sandor L."/>
            <person name="Smith M.E."/>
            <person name="Tsang A."/>
            <person name="Grigoriev I.V."/>
            <person name="Stajich J.E."/>
            <person name="Spatafora J.W."/>
        </authorList>
    </citation>
    <scope>NUCLEOTIDE SEQUENCE</scope>
    <source>
        <strain evidence="7">RSA 2281</strain>
    </source>
</reference>
<dbReference type="AlphaFoldDB" id="A0AAD5K696"/>
<feature type="region of interest" description="Disordered" evidence="6">
    <location>
        <begin position="1"/>
        <end position="173"/>
    </location>
</feature>
<dbReference type="Pfam" id="PF03055">
    <property type="entry name" value="RPE65"/>
    <property type="match status" value="1"/>
</dbReference>
<keyword evidence="2 5" id="KW-0479">Metal-binding</keyword>
<dbReference type="Proteomes" id="UP001209540">
    <property type="component" value="Unassembled WGS sequence"/>
</dbReference>
<comment type="cofactor">
    <cofactor evidence="5">
        <name>Fe(2+)</name>
        <dbReference type="ChEBI" id="CHEBI:29033"/>
    </cofactor>
    <text evidence="5">Binds 1 Fe(2+) ion per subunit.</text>
</comment>
<feature type="compositionally biased region" description="Polar residues" evidence="6">
    <location>
        <begin position="97"/>
        <end position="108"/>
    </location>
</feature>
<evidence type="ECO:0000256" key="5">
    <source>
        <dbReference type="PIRSR" id="PIRSR604294-1"/>
    </source>
</evidence>
<evidence type="ECO:0000256" key="2">
    <source>
        <dbReference type="ARBA" id="ARBA00022723"/>
    </source>
</evidence>
<keyword evidence="4 5" id="KW-0408">Iron</keyword>
<evidence type="ECO:0000256" key="1">
    <source>
        <dbReference type="ARBA" id="ARBA00006787"/>
    </source>
</evidence>
<feature type="compositionally biased region" description="Acidic residues" evidence="6">
    <location>
        <begin position="133"/>
        <end position="144"/>
    </location>
</feature>
<evidence type="ECO:0000256" key="3">
    <source>
        <dbReference type="ARBA" id="ARBA00023002"/>
    </source>
</evidence>
<protein>
    <submittedName>
        <fullName evidence="7">Retinal pigment epithelial membrane protein-domain-containing protein</fullName>
    </submittedName>
</protein>
<keyword evidence="3" id="KW-0560">Oxidoreductase</keyword>
<dbReference type="PANTHER" id="PTHR10543">
    <property type="entry name" value="BETA-CAROTENE DIOXYGENASE"/>
    <property type="match status" value="1"/>
</dbReference>
<evidence type="ECO:0000256" key="6">
    <source>
        <dbReference type="SAM" id="MobiDB-lite"/>
    </source>
</evidence>
<dbReference type="GO" id="GO:0046872">
    <property type="term" value="F:metal ion binding"/>
    <property type="evidence" value="ECO:0007669"/>
    <property type="project" value="UniProtKB-KW"/>
</dbReference>
<sequence length="759" mass="84910">MSDSNEDKKEKVNNEVDEHPLNSTTDNDDNQHETKREEGKKQDDKKEEAPARTEAAEITATTDIDLATEDDGISQPMQDLVVQDLDVKDESTEAWKQDTTASNKNNHPLESVVDNVEVDPWAQQKQEQKKSQDDDEEEDEDEHEDISLLDNEESHTTETPSLPPRPPIVVAPPPATRGVTAAAVAQVENVDMQEVLDNDTSHVKGFFNTEDSSEIVDLEVTGQLPDWLICEHFTVGPGTYDIKYMRKMEIDGELQHVSQFYTFGHWFDSLPLVNRFDIHGQRNSISYRNKLTCKRLISKIRDNHGYSPRHPAGLFKTKTNQTVLTKLIGGSGGGNKGSKADAEPCGARILSNIPGLEGRLFCQNFANHIQELDPFDMKPTRLISWNEINPAFKGYSSCANGHHDPRTGEYINFTMEVGYQSTRYHFFTLSDRNPKGTVIGSINAPTSYVNSFSITRSYIILVIFPHQANGMKYAWNESILDSFSFKKSQPTLFYVLSRESGKHIVTFRSEACFAFHHINAFEDDNDNIYLDMICYSDDTIAHQLTTDSLRNPSNMKPSRLAASEVRRYVLNTVSYYSNAKNRQASVPSNGSSGLFGAFRRSSSNTNSATSSAYSALPEAAYEKLLPPSIELPQINPNYKMHHYNYLYGLGFSASSAIGDGKIWDSIIKMNVNTRSVMGAWYEKDCYPSEAVFIPRPSNGPEDEVGEDDGVLLSIVMDSARATSFLLVLDATSLSVLAKSYLGTLVPLSFGRGSYRLYTL</sequence>